<dbReference type="SUPFAM" id="SSF82784">
    <property type="entry name" value="OsmC-like"/>
    <property type="match status" value="1"/>
</dbReference>
<dbReference type="InterPro" id="IPR003718">
    <property type="entry name" value="OsmC/Ohr_fam"/>
</dbReference>
<gene>
    <name evidence="1" type="ORF">SAMN03080617_00621</name>
</gene>
<reference evidence="2" key="1">
    <citation type="submission" date="2016-10" db="EMBL/GenBank/DDBJ databases">
        <authorList>
            <person name="Varghese N."/>
            <person name="Submissions S."/>
        </authorList>
    </citation>
    <scope>NUCLEOTIDE SEQUENCE [LARGE SCALE GENOMIC DNA]</scope>
    <source>
        <strain evidence="2">DSM 22703</strain>
    </source>
</reference>
<dbReference type="STRING" id="279824.SAMN03080617_00621"/>
<keyword evidence="2" id="KW-1185">Reference proteome</keyword>
<dbReference type="Pfam" id="PF02566">
    <property type="entry name" value="OsmC"/>
    <property type="match status" value="1"/>
</dbReference>
<organism evidence="1 2">
    <name type="scientific">Algoriphagus alkaliphilus</name>
    <dbReference type="NCBI Taxonomy" id="279824"/>
    <lineage>
        <taxon>Bacteria</taxon>
        <taxon>Pseudomonadati</taxon>
        <taxon>Bacteroidota</taxon>
        <taxon>Cytophagia</taxon>
        <taxon>Cytophagales</taxon>
        <taxon>Cyclobacteriaceae</taxon>
        <taxon>Algoriphagus</taxon>
    </lineage>
</organism>
<proteinExistence type="predicted"/>
<sequence>MHQATHDYAVQLEWTQGRIGQLSSPELETIIECATPPEFPHGIPGIWSPEHLFTAAVSSCLMTTFLSVADHSSLKFEKFTCRAEGILAKQDGKWMMTEIHLFPELTLSPGEKEERGIKVLEKAEKACLISHSIKTEIKMTPTILQYELY</sequence>
<dbReference type="InterPro" id="IPR052707">
    <property type="entry name" value="OsmC_Ohr_Peroxiredoxin"/>
</dbReference>
<evidence type="ECO:0000313" key="2">
    <source>
        <dbReference type="Proteomes" id="UP000198756"/>
    </source>
</evidence>
<name>A0A1G5VRQ0_9BACT</name>
<dbReference type="Proteomes" id="UP000198756">
    <property type="component" value="Unassembled WGS sequence"/>
</dbReference>
<dbReference type="OrthoDB" id="9795405at2"/>
<evidence type="ECO:0000313" key="1">
    <source>
        <dbReference type="EMBL" id="SDA47887.1"/>
    </source>
</evidence>
<dbReference type="PANTHER" id="PTHR42830:SF2">
    <property type="entry name" value="OSMC_OHR FAMILY PROTEIN"/>
    <property type="match status" value="1"/>
</dbReference>
<dbReference type="AlphaFoldDB" id="A0A1G5VRQ0"/>
<dbReference type="PANTHER" id="PTHR42830">
    <property type="entry name" value="OSMOTICALLY INDUCIBLE FAMILY PROTEIN"/>
    <property type="match status" value="1"/>
</dbReference>
<dbReference type="Gene3D" id="3.30.300.20">
    <property type="match status" value="1"/>
</dbReference>
<dbReference type="EMBL" id="FMXE01000004">
    <property type="protein sequence ID" value="SDA47887.1"/>
    <property type="molecule type" value="Genomic_DNA"/>
</dbReference>
<dbReference type="RefSeq" id="WP_092728481.1">
    <property type="nucleotide sequence ID" value="NZ_FMXE01000004.1"/>
</dbReference>
<dbReference type="InterPro" id="IPR015946">
    <property type="entry name" value="KH_dom-like_a/b"/>
</dbReference>
<protein>
    <submittedName>
        <fullName evidence="1">Peroxiredoxin, SACOL1771 subfamily</fullName>
    </submittedName>
</protein>
<dbReference type="InterPro" id="IPR036102">
    <property type="entry name" value="OsmC/Ohrsf"/>
</dbReference>
<accession>A0A1G5VRQ0</accession>